<dbReference type="VEuPathDB" id="FungiDB:H257_06488"/>
<proteinExistence type="predicted"/>
<dbReference type="AlphaFoldDB" id="W4GMI5"/>
<accession>W4GMI5</accession>
<name>W4GMI5_APHAT</name>
<protein>
    <submittedName>
        <fullName evidence="1">Uncharacterized protein</fullName>
    </submittedName>
</protein>
<evidence type="ECO:0000313" key="1">
    <source>
        <dbReference type="EMBL" id="ETV80093.1"/>
    </source>
</evidence>
<dbReference type="RefSeq" id="XP_009830017.1">
    <property type="nucleotide sequence ID" value="XM_009831715.1"/>
</dbReference>
<dbReference type="GeneID" id="20808484"/>
<reference evidence="1" key="1">
    <citation type="submission" date="2013-12" db="EMBL/GenBank/DDBJ databases">
        <title>The Genome Sequence of Aphanomyces astaci APO3.</title>
        <authorList>
            <consortium name="The Broad Institute Genomics Platform"/>
            <person name="Russ C."/>
            <person name="Tyler B."/>
            <person name="van West P."/>
            <person name="Dieguez-Uribeondo J."/>
            <person name="Young S.K."/>
            <person name="Zeng Q."/>
            <person name="Gargeya S."/>
            <person name="Fitzgerald M."/>
            <person name="Abouelleil A."/>
            <person name="Alvarado L."/>
            <person name="Chapman S.B."/>
            <person name="Gainer-Dewar J."/>
            <person name="Goldberg J."/>
            <person name="Griggs A."/>
            <person name="Gujja S."/>
            <person name="Hansen M."/>
            <person name="Howarth C."/>
            <person name="Imamovic A."/>
            <person name="Ireland A."/>
            <person name="Larimer J."/>
            <person name="McCowan C."/>
            <person name="Murphy C."/>
            <person name="Pearson M."/>
            <person name="Poon T.W."/>
            <person name="Priest M."/>
            <person name="Roberts A."/>
            <person name="Saif S."/>
            <person name="Shea T."/>
            <person name="Sykes S."/>
            <person name="Wortman J."/>
            <person name="Nusbaum C."/>
            <person name="Birren B."/>
        </authorList>
    </citation>
    <scope>NUCLEOTIDE SEQUENCE [LARGE SCALE GENOMIC DNA]</scope>
    <source>
        <strain evidence="1">APO3</strain>
    </source>
</reference>
<dbReference type="EMBL" id="KI913126">
    <property type="protein sequence ID" value="ETV80093.1"/>
    <property type="molecule type" value="Genomic_DNA"/>
</dbReference>
<organism evidence="1">
    <name type="scientific">Aphanomyces astaci</name>
    <name type="common">Crayfish plague agent</name>
    <dbReference type="NCBI Taxonomy" id="112090"/>
    <lineage>
        <taxon>Eukaryota</taxon>
        <taxon>Sar</taxon>
        <taxon>Stramenopiles</taxon>
        <taxon>Oomycota</taxon>
        <taxon>Saprolegniomycetes</taxon>
        <taxon>Saprolegniales</taxon>
        <taxon>Verrucalvaceae</taxon>
        <taxon>Aphanomyces</taxon>
    </lineage>
</organism>
<sequence>MRLPTGWSDHVQSCRSINVLSEPPLAAAVAHGIWSLVGHKAAACAVDMVGQHGVADGVVLPWWGDLELPAACPITPQDQWVVQPLLVAGVALK</sequence>
<gene>
    <name evidence="1" type="ORF">H257_06488</name>
</gene>